<dbReference type="PANTHER" id="PTHR43056:SF5">
    <property type="entry name" value="PEPTIDASE S9 PROLYL OLIGOPEPTIDASE CATALYTIC DOMAIN-CONTAINING PROTEIN"/>
    <property type="match status" value="1"/>
</dbReference>
<organism evidence="2 3">
    <name type="scientific">Athelia psychrophila</name>
    <dbReference type="NCBI Taxonomy" id="1759441"/>
    <lineage>
        <taxon>Eukaryota</taxon>
        <taxon>Fungi</taxon>
        <taxon>Dikarya</taxon>
        <taxon>Basidiomycota</taxon>
        <taxon>Agaricomycotina</taxon>
        <taxon>Agaricomycetes</taxon>
        <taxon>Agaricomycetidae</taxon>
        <taxon>Atheliales</taxon>
        <taxon>Atheliaceae</taxon>
        <taxon>Athelia</taxon>
    </lineage>
</organism>
<dbReference type="EMBL" id="KV417536">
    <property type="protein sequence ID" value="KZP22880.1"/>
    <property type="molecule type" value="Genomic_DNA"/>
</dbReference>
<accession>A0A166LEV3</accession>
<dbReference type="SUPFAM" id="SSF82171">
    <property type="entry name" value="DPP6 N-terminal domain-like"/>
    <property type="match status" value="1"/>
</dbReference>
<dbReference type="Gene3D" id="3.40.50.1820">
    <property type="entry name" value="alpha/beta hydrolase"/>
    <property type="match status" value="1"/>
</dbReference>
<feature type="domain" description="Peptidase S9 prolyl oligopeptidase catalytic" evidence="1">
    <location>
        <begin position="413"/>
        <end position="625"/>
    </location>
</feature>
<sequence length="631" mass="69270">MVSQAPYGTWISPIAAEIAASDSITIEEILVDPVSSRVYHLEKRPSQGRNVLVDTENNCDIFGLGWNARSGVHEYGGAAATVHDGVTYFSHWADGRVYRVKGKESPEAITPENANYRYANFEVHPVHTHLLVAVLEDHTVPDPRNVVNCVCLINTLSGSVDNLVAGADFYAGLKFSPDGTHMTWKQWFHPQMPWDGSELHIGEIAFVIVSEQPAHSLTCENVVHIAGNEQTSVSFPSWANNDVLVFTSNESGYLNPWKYVLSSCKASPVLHAPYPFDFGSASALGDSPYAFTDPSGTGAMFSVFISGRSSLFYVSIESGAPPLELTSRKQYAVIQNIRQLHAQPSSIVFLGKLTHRPPRIVVCSVNISSGEQPLHIVFFLPTNAQYSGSSVPYERPPSIVSIHGGPTKMASQDFDWTKQFFTSRGWAWIDVNYRGSSGYGRDYINQLKGNWGITDVQDAIFAAKALSRAPYSLIDPDRIVIRGASAGGFTALASLSDSTNATFFAAGTSLYGISDFRKLAQLSHKYELMYLDGLLGGKPEEIPQVYADRSPISHADNIVQPLLIMQGSIDKVVPKLQSDMIVESIERRGGHVQYKLFEGEGHGFRKAENIRDALETELGFYAKVLAIPIKQ</sequence>
<dbReference type="GO" id="GO:0008236">
    <property type="term" value="F:serine-type peptidase activity"/>
    <property type="evidence" value="ECO:0007669"/>
    <property type="project" value="InterPro"/>
</dbReference>
<evidence type="ECO:0000313" key="3">
    <source>
        <dbReference type="Proteomes" id="UP000076532"/>
    </source>
</evidence>
<dbReference type="PANTHER" id="PTHR43056">
    <property type="entry name" value="PEPTIDASE S9 PROLYL OLIGOPEPTIDASE"/>
    <property type="match status" value="1"/>
</dbReference>
<proteinExistence type="predicted"/>
<dbReference type="AlphaFoldDB" id="A0A166LEV3"/>
<reference evidence="2 3" key="1">
    <citation type="journal article" date="2016" name="Mol. Biol. Evol.">
        <title>Comparative Genomics of Early-Diverging Mushroom-Forming Fungi Provides Insights into the Origins of Lignocellulose Decay Capabilities.</title>
        <authorList>
            <person name="Nagy L.G."/>
            <person name="Riley R."/>
            <person name="Tritt A."/>
            <person name="Adam C."/>
            <person name="Daum C."/>
            <person name="Floudas D."/>
            <person name="Sun H."/>
            <person name="Yadav J.S."/>
            <person name="Pangilinan J."/>
            <person name="Larsson K.H."/>
            <person name="Matsuura K."/>
            <person name="Barry K."/>
            <person name="Labutti K."/>
            <person name="Kuo R."/>
            <person name="Ohm R.A."/>
            <person name="Bhattacharya S.S."/>
            <person name="Shirouzu T."/>
            <person name="Yoshinaga Y."/>
            <person name="Martin F.M."/>
            <person name="Grigoriev I.V."/>
            <person name="Hibbett D.S."/>
        </authorList>
    </citation>
    <scope>NUCLEOTIDE SEQUENCE [LARGE SCALE GENOMIC DNA]</scope>
    <source>
        <strain evidence="2 3">CBS 109695</strain>
    </source>
</reference>
<evidence type="ECO:0000259" key="1">
    <source>
        <dbReference type="Pfam" id="PF00326"/>
    </source>
</evidence>
<protein>
    <submittedName>
        <fullName evidence="2">Alpha/beta-hydrolase</fullName>
    </submittedName>
</protein>
<dbReference type="STRING" id="436010.A0A166LEV3"/>
<dbReference type="Proteomes" id="UP000076532">
    <property type="component" value="Unassembled WGS sequence"/>
</dbReference>
<dbReference type="GO" id="GO:0006508">
    <property type="term" value="P:proteolysis"/>
    <property type="evidence" value="ECO:0007669"/>
    <property type="project" value="InterPro"/>
</dbReference>
<dbReference type="Pfam" id="PF00326">
    <property type="entry name" value="Peptidase_S9"/>
    <property type="match status" value="1"/>
</dbReference>
<dbReference type="SUPFAM" id="SSF53474">
    <property type="entry name" value="alpha/beta-Hydrolases"/>
    <property type="match status" value="1"/>
</dbReference>
<name>A0A166LEV3_9AGAM</name>
<dbReference type="InterPro" id="IPR029058">
    <property type="entry name" value="AB_hydrolase_fold"/>
</dbReference>
<gene>
    <name evidence="2" type="ORF">FIBSPDRAFT_786560</name>
</gene>
<dbReference type="InterPro" id="IPR050585">
    <property type="entry name" value="Xaa-Pro_dipeptidyl-ppase/CocE"/>
</dbReference>
<dbReference type="InterPro" id="IPR001375">
    <property type="entry name" value="Peptidase_S9_cat"/>
</dbReference>
<dbReference type="OrthoDB" id="43744at2759"/>
<keyword evidence="3" id="KW-1185">Reference proteome</keyword>
<evidence type="ECO:0000313" key="2">
    <source>
        <dbReference type="EMBL" id="KZP22880.1"/>
    </source>
</evidence>